<keyword evidence="2" id="KW-1185">Reference proteome</keyword>
<accession>A0A809SEJ3</accession>
<sequence>MSLYWGLFNSPFINFSVELISELINSNTFCFFSFLLKPLNSIASFSFFNFSNSPRNSVIACCNEASLFDSSINFNVFAFNCSYLVLIELNLLSLRELSNWVWELTSVLKFVFFVKFFLKPHYLDCLVFLDFFCQ</sequence>
<dbReference type="Proteomes" id="UP000464317">
    <property type="component" value="Chromosome"/>
</dbReference>
<dbReference type="KEGG" id="mfel:JPM2_6320"/>
<protein>
    <submittedName>
        <fullName evidence="1">Uncharacterized protein</fullName>
    </submittedName>
</protein>
<evidence type="ECO:0000313" key="2">
    <source>
        <dbReference type="Proteomes" id="UP000464317"/>
    </source>
</evidence>
<evidence type="ECO:0000313" key="1">
    <source>
        <dbReference type="EMBL" id="BBU47939.1"/>
    </source>
</evidence>
<name>A0A809SEJ3_9BACT</name>
<proteinExistence type="predicted"/>
<dbReference type="EMBL" id="AP022325">
    <property type="protein sequence ID" value="BBU47939.1"/>
    <property type="molecule type" value="Genomic_DNA"/>
</dbReference>
<gene>
    <name evidence="1" type="ORF">JPM2_6320</name>
</gene>
<organism evidence="1 2">
    <name type="scientific">Mycoplasmopsis felis</name>
    <dbReference type="NCBI Taxonomy" id="33923"/>
    <lineage>
        <taxon>Bacteria</taxon>
        <taxon>Bacillati</taxon>
        <taxon>Mycoplasmatota</taxon>
        <taxon>Mycoplasmoidales</taxon>
        <taxon>Metamycoplasmataceae</taxon>
        <taxon>Mycoplasmopsis</taxon>
    </lineage>
</organism>
<dbReference type="AlphaFoldDB" id="A0A809SEJ3"/>
<reference evidence="1 2" key="1">
    <citation type="submission" date="2020-01" db="EMBL/GenBank/DDBJ databases">
        <title>Complete genome sequence of Mycoplasma felis strain Myco-2.</title>
        <authorList>
            <person name="Kinoshita Y."/>
            <person name="Niwa H."/>
            <person name="Uchida-Fujii E."/>
            <person name="Nukada T."/>
        </authorList>
    </citation>
    <scope>NUCLEOTIDE SEQUENCE [LARGE SCALE GENOMIC DNA]</scope>
    <source>
        <strain evidence="1 2">Myco-2</strain>
    </source>
</reference>